<organism evidence="1 2">
    <name type="scientific">Rhododendron molle</name>
    <name type="common">Chinese azalea</name>
    <name type="synonym">Azalea mollis</name>
    <dbReference type="NCBI Taxonomy" id="49168"/>
    <lineage>
        <taxon>Eukaryota</taxon>
        <taxon>Viridiplantae</taxon>
        <taxon>Streptophyta</taxon>
        <taxon>Embryophyta</taxon>
        <taxon>Tracheophyta</taxon>
        <taxon>Spermatophyta</taxon>
        <taxon>Magnoliopsida</taxon>
        <taxon>eudicotyledons</taxon>
        <taxon>Gunneridae</taxon>
        <taxon>Pentapetalae</taxon>
        <taxon>asterids</taxon>
        <taxon>Ericales</taxon>
        <taxon>Ericaceae</taxon>
        <taxon>Ericoideae</taxon>
        <taxon>Rhodoreae</taxon>
        <taxon>Rhododendron</taxon>
    </lineage>
</organism>
<evidence type="ECO:0000313" key="2">
    <source>
        <dbReference type="Proteomes" id="UP001062846"/>
    </source>
</evidence>
<keyword evidence="2" id="KW-1185">Reference proteome</keyword>
<protein>
    <submittedName>
        <fullName evidence="1">Uncharacterized protein</fullName>
    </submittedName>
</protein>
<gene>
    <name evidence="1" type="ORF">RHMOL_Rhmol10G0302200</name>
</gene>
<reference evidence="1" key="1">
    <citation type="submission" date="2022-02" db="EMBL/GenBank/DDBJ databases">
        <title>Plant Genome Project.</title>
        <authorList>
            <person name="Zhang R.-G."/>
        </authorList>
    </citation>
    <scope>NUCLEOTIDE SEQUENCE</scope>
    <source>
        <strain evidence="1">AT1</strain>
    </source>
</reference>
<proteinExistence type="predicted"/>
<sequence length="66" mass="7290">MRELAVFGINHSYREANSCVDALANDSPVSVGDLHIYSYSSSFIATLLYADLIGIAYPRIVNAYFN</sequence>
<comment type="caution">
    <text evidence="1">The sequence shown here is derived from an EMBL/GenBank/DDBJ whole genome shotgun (WGS) entry which is preliminary data.</text>
</comment>
<accession>A0ACC0M7Y9</accession>
<name>A0ACC0M7Y9_RHOML</name>
<dbReference type="Proteomes" id="UP001062846">
    <property type="component" value="Chromosome 10"/>
</dbReference>
<evidence type="ECO:0000313" key="1">
    <source>
        <dbReference type="EMBL" id="KAI8537014.1"/>
    </source>
</evidence>
<dbReference type="EMBL" id="CM046397">
    <property type="protein sequence ID" value="KAI8537014.1"/>
    <property type="molecule type" value="Genomic_DNA"/>
</dbReference>